<dbReference type="NCBIfam" id="NF037993">
    <property type="entry name" value="cyano_chori_ly"/>
    <property type="match status" value="1"/>
</dbReference>
<dbReference type="EMBL" id="CP017675">
    <property type="protein sequence ID" value="APB34165.1"/>
    <property type="molecule type" value="Genomic_DNA"/>
</dbReference>
<dbReference type="STRING" id="1188229.GlitD10_1839"/>
<reference evidence="1 2" key="1">
    <citation type="submission" date="2016-10" db="EMBL/GenBank/DDBJ databases">
        <title>Description of Gloeomargarita lithophora gen. nov., sp. nov., a thylakoid-bearing basal-branching cyanobacterium with intracellular carbonates, and proposal for Gloeomargaritales ord. nov.</title>
        <authorList>
            <person name="Moreira D."/>
            <person name="Tavera R."/>
            <person name="Benzerara K."/>
            <person name="Skouri-Panet F."/>
            <person name="Couradeau E."/>
            <person name="Gerard E."/>
            <person name="Loussert C."/>
            <person name="Novelo E."/>
            <person name="Zivanovic Y."/>
            <person name="Lopez-Garcia P."/>
        </authorList>
    </citation>
    <scope>NUCLEOTIDE SEQUENCE [LARGE SCALE GENOMIC DNA]</scope>
    <source>
        <strain evidence="1 2">D10</strain>
    </source>
</reference>
<dbReference type="RefSeq" id="WP_071454647.1">
    <property type="nucleotide sequence ID" value="NZ_CP017675.1"/>
</dbReference>
<organism evidence="1 2">
    <name type="scientific">Gloeomargarita lithophora Alchichica-D10</name>
    <dbReference type="NCBI Taxonomy" id="1188229"/>
    <lineage>
        <taxon>Bacteria</taxon>
        <taxon>Bacillati</taxon>
        <taxon>Cyanobacteriota</taxon>
        <taxon>Cyanophyceae</taxon>
        <taxon>Gloeomargaritales</taxon>
        <taxon>Gloeomargaritaceae</taxon>
        <taxon>Gloeomargarita</taxon>
    </lineage>
</organism>
<keyword evidence="2" id="KW-1185">Reference proteome</keyword>
<proteinExistence type="predicted"/>
<dbReference type="Gene3D" id="3.40.1410.10">
    <property type="entry name" value="Chorismate lyase-like"/>
    <property type="match status" value="1"/>
</dbReference>
<dbReference type="Proteomes" id="UP000180235">
    <property type="component" value="Chromosome"/>
</dbReference>
<dbReference type="InterPro" id="IPR048022">
    <property type="entry name" value="Ch_lyase_cyan"/>
</dbReference>
<dbReference type="Pfam" id="PF01947">
    <property type="entry name" value="Rv2949c-like"/>
    <property type="match status" value="1"/>
</dbReference>
<dbReference type="AlphaFoldDB" id="A0A1J0ADZ9"/>
<dbReference type="KEGG" id="glt:GlitD10_1839"/>
<dbReference type="InterPro" id="IPR002800">
    <property type="entry name" value="Rv2949c-like"/>
</dbReference>
<dbReference type="SUPFAM" id="SSF64288">
    <property type="entry name" value="Chorismate lyase-like"/>
    <property type="match status" value="1"/>
</dbReference>
<evidence type="ECO:0000313" key="2">
    <source>
        <dbReference type="Proteomes" id="UP000180235"/>
    </source>
</evidence>
<name>A0A1J0ADZ9_9CYAN</name>
<dbReference type="OrthoDB" id="508312at2"/>
<accession>A0A1J0ADZ9</accession>
<evidence type="ECO:0000313" key="1">
    <source>
        <dbReference type="EMBL" id="APB34165.1"/>
    </source>
</evidence>
<protein>
    <recommendedName>
        <fullName evidence="3">Chorismate lyase</fullName>
    </recommendedName>
</protein>
<sequence>MALVSAAPWFRLACAWEGEESDLPAGMASPWWRLLLLSDGSLTRHLQFITGQEILVQVMDMSPVGWVQDGAPAELSQIPGPWVRRQVWLQTQGGERLVYATSWWPAGLVDQYLQNRDWPIWTSLRELRLELYRDIRRLYYGESGALAQEFASGGSFWGRHYLFWHQGQPLTLIYEVLSPRLSRYLGSSSPAKELLDVPPQSR</sequence>
<evidence type="ECO:0008006" key="3">
    <source>
        <dbReference type="Google" id="ProtNLM"/>
    </source>
</evidence>
<gene>
    <name evidence="1" type="ORF">GlitD10_1839</name>
</gene>
<dbReference type="InterPro" id="IPR028978">
    <property type="entry name" value="Chorismate_lyase_/UTRA_dom_sf"/>
</dbReference>